<dbReference type="EMBL" id="JFKB01000008">
    <property type="protein sequence ID" value="OSQ47552.1"/>
    <property type="molecule type" value="Genomic_DNA"/>
</dbReference>
<sequence>MSNAYLDIPTFDDFTKVLDPDIYHTLPDDWWVGTSDIAGSTKAVAAGRYKAVNMVGASVIAAVKNAVGHSDYPFLFAGDGATIVCPPENIDAVRNALAATATWAKESLDFDLRIGLIQIRDIQKSGRNVRIARFQASEKLAYAVFSGRGISWAEEQMKQGQNLISPAPPGTQPDLTGLSCRWAPIVAEQGCKILSLIMLPRENREQFDHCATSLFGILEQNKRQSNPVPESGPDFKIGLSGLRLEALATQGTEGSKFRAWCKTIFISCVALFLFVTKRKLGNFDPVHYREQTKLNTDFRRFGDGIWLTLNCSAAQISQIEDLLSAAENAGDIWFGIKQQNEALMTCIVPDINKDSHLHFLDGADGGYTAAASICKAKMKQAAERDQHANTASNSIP</sequence>
<keyword evidence="2" id="KW-1185">Reference proteome</keyword>
<evidence type="ECO:0000313" key="2">
    <source>
        <dbReference type="Proteomes" id="UP000193396"/>
    </source>
</evidence>
<evidence type="ECO:0008006" key="3">
    <source>
        <dbReference type="Google" id="ProtNLM"/>
    </source>
</evidence>
<dbReference type="RefSeq" id="WP_245829892.1">
    <property type="nucleotide sequence ID" value="NZ_JFKB01000008.1"/>
</dbReference>
<dbReference type="AlphaFoldDB" id="A0A1Y2LBE9"/>
<protein>
    <recommendedName>
        <fullName evidence="3">Adenylate cyclase</fullName>
    </recommendedName>
</protein>
<name>A0A1Y2LBE9_9PROT</name>
<evidence type="ECO:0000313" key="1">
    <source>
        <dbReference type="EMBL" id="OSQ47552.1"/>
    </source>
</evidence>
<dbReference type="Pfam" id="PF11294">
    <property type="entry name" value="DUF3095"/>
    <property type="match status" value="1"/>
</dbReference>
<gene>
    <name evidence="1" type="ORF">TALK_13315</name>
</gene>
<comment type="caution">
    <text evidence="1">The sequence shown here is derived from an EMBL/GenBank/DDBJ whole genome shotgun (WGS) entry which is preliminary data.</text>
</comment>
<proteinExistence type="predicted"/>
<dbReference type="InterPro" id="IPR021445">
    <property type="entry name" value="DUF3095"/>
</dbReference>
<dbReference type="Proteomes" id="UP000193396">
    <property type="component" value="Unassembled WGS sequence"/>
</dbReference>
<dbReference type="STRING" id="1293890.TALK_13315"/>
<accession>A0A1Y2LBE9</accession>
<reference evidence="1 2" key="1">
    <citation type="submission" date="2014-03" db="EMBL/GenBank/DDBJ databases">
        <title>The draft genome sequence of Thalassospira alkalitolerans JCM 18968.</title>
        <authorList>
            <person name="Lai Q."/>
            <person name="Shao Z."/>
        </authorList>
    </citation>
    <scope>NUCLEOTIDE SEQUENCE [LARGE SCALE GENOMIC DNA]</scope>
    <source>
        <strain evidence="1 2">JCM 18968</strain>
    </source>
</reference>
<organism evidence="1 2">
    <name type="scientific">Thalassospira alkalitolerans</name>
    <dbReference type="NCBI Taxonomy" id="1293890"/>
    <lineage>
        <taxon>Bacteria</taxon>
        <taxon>Pseudomonadati</taxon>
        <taxon>Pseudomonadota</taxon>
        <taxon>Alphaproteobacteria</taxon>
        <taxon>Rhodospirillales</taxon>
        <taxon>Thalassospiraceae</taxon>
        <taxon>Thalassospira</taxon>
    </lineage>
</organism>